<name>A0ABR4ZAH2_9NOCA</name>
<dbReference type="InterPro" id="IPR049945">
    <property type="entry name" value="AAA_22"/>
</dbReference>
<dbReference type="InterPro" id="IPR027417">
    <property type="entry name" value="P-loop_NTPase"/>
</dbReference>
<dbReference type="Proteomes" id="UP000031364">
    <property type="component" value="Unassembled WGS sequence"/>
</dbReference>
<dbReference type="CDD" id="cd15831">
    <property type="entry name" value="BTAD"/>
    <property type="match status" value="1"/>
</dbReference>
<dbReference type="PANTHER" id="PTHR47691:SF3">
    <property type="entry name" value="HTH-TYPE TRANSCRIPTIONAL REGULATOR RV0890C-RELATED"/>
    <property type="match status" value="1"/>
</dbReference>
<evidence type="ECO:0000259" key="2">
    <source>
        <dbReference type="SMART" id="SM00382"/>
    </source>
</evidence>
<feature type="domain" description="AAA+ ATPase" evidence="2">
    <location>
        <begin position="334"/>
        <end position="476"/>
    </location>
</feature>
<feature type="region of interest" description="Disordered" evidence="1">
    <location>
        <begin position="1"/>
        <end position="41"/>
    </location>
</feature>
<reference evidence="4 5" key="1">
    <citation type="journal article" date="2014" name="Int. J. Syst. Evol. Microbiol.">
        <title>Nocardia vulneris sp. nov., isolated from wounds of human patients in North America.</title>
        <authorList>
            <person name="Lasker B.A."/>
            <person name="Bell M."/>
            <person name="Klenk H.P."/>
            <person name="Sproer C."/>
            <person name="Schumann C."/>
            <person name="Schumann P."/>
            <person name="Brown J.M."/>
        </authorList>
    </citation>
    <scope>NUCLEOTIDE SEQUENCE [LARGE SCALE GENOMIC DNA]</scope>
    <source>
        <strain evidence="4 5">W9851</strain>
    </source>
</reference>
<dbReference type="SUPFAM" id="SSF52540">
    <property type="entry name" value="P-loop containing nucleoside triphosphate hydrolases"/>
    <property type="match status" value="1"/>
</dbReference>
<feature type="domain" description="Bacterial transcriptional activator" evidence="3">
    <location>
        <begin position="143"/>
        <end position="288"/>
    </location>
</feature>
<dbReference type="InterPro" id="IPR003593">
    <property type="entry name" value="AAA+_ATPase"/>
</dbReference>
<comment type="caution">
    <text evidence="4">The sequence shown here is derived from an EMBL/GenBank/DDBJ whole genome shotgun (WGS) entry which is preliminary data.</text>
</comment>
<dbReference type="SUPFAM" id="SSF46894">
    <property type="entry name" value="C-terminal effector domain of the bipartite response regulators"/>
    <property type="match status" value="1"/>
</dbReference>
<dbReference type="Gene3D" id="1.25.40.10">
    <property type="entry name" value="Tetratricopeptide repeat domain"/>
    <property type="match status" value="3"/>
</dbReference>
<dbReference type="Pfam" id="PF25872">
    <property type="entry name" value="HTH_77"/>
    <property type="match status" value="1"/>
</dbReference>
<gene>
    <name evidence="4" type="ORF">FG87_26100</name>
</gene>
<dbReference type="EMBL" id="JNFP01000034">
    <property type="protein sequence ID" value="KIA62233.1"/>
    <property type="molecule type" value="Genomic_DNA"/>
</dbReference>
<proteinExistence type="predicted"/>
<evidence type="ECO:0000313" key="5">
    <source>
        <dbReference type="Proteomes" id="UP000031364"/>
    </source>
</evidence>
<sequence length="1009" mass="107862">MRRPEHRAAFSGGRVDRAYHPGTGISLGGRRKGKRGNGSAGAAAGAAQRMEILVLGPVLVRDGDREIVIDRPLERAALVRLALGRGAVIADTTLAADLWGEDGGARPVERLWSLMSRLRGTLGPYAGLVVRSSTGYATTATIPDLTAVTAAAERIVVAQRAGRTAQVRAAAAEALQCWRGAALADLRGVPFADFEADRLERRRLDLVVTRIEAALAADAAAETVLELSRLTGAHPLHEPLHRLSALALYRTGRQPEALTVLDRLRGGLLAELGVDPEPATIELRDRMLRHDPALRLPADQESDEKHWGSELPGPDTAFLGRADELAELVGRVADAGLVTLVGAAGSGKSRLALEAARVVARTDRAVVFVELAALPQGAQIAPALAAAAGLDAVPGAELADLAPGLADALVVLDNAEHLLPEVVSTVDALLAHRVSVLVTSQRALDHPGEQVVPVGALDRRAAVALFAERVDGPLAEADRDAVLRICAAVEWLPLGIELAAGLTRTLTVAQLSDRIDDRVRLLVGGRPEAAAGRHASLRAALDWSYELLDAPARAVLRRSSVFVGGFAPEAIESIFPAAELGGIAVADVLSELAQRSLLTVLTDGDYRRYVLLETVRDHAAHRLAAAGETAELQRRHAMWCLDHACAVESRDGFSSAASVAAIFAEWPNILAAMTRAPGSAHTETGLRLAITMHQAWNARAWYSEANRHFEALIDTVDAGSEHRVRALTCWSFHAIMLGKLDRAAELLAEAAELVDPAAPKQVLQIDYNRGCIDVERGHYRSAIEALQAAEARADEMHYVQGASASADACGSAQLFAGLAEDALESYRRATEYDRALDDELGLARGLANQARALFDLGRFDEALEVAAEADDYSRRLDDRHMLAFTEQVRGGVELAAGRLDSAESHCRTALSHMGIEVSVADIDLADVLIAQGALSEARTLLERAYGETEPGRTTWFAARAVSAALALAEGNRRTASDLVDRTLADYARGGFGWRRYVDRLRQVREQLLG</sequence>
<dbReference type="Pfam" id="PF13401">
    <property type="entry name" value="AAA_22"/>
    <property type="match status" value="1"/>
</dbReference>
<evidence type="ECO:0000259" key="3">
    <source>
        <dbReference type="SMART" id="SM01043"/>
    </source>
</evidence>
<dbReference type="SMART" id="SM00382">
    <property type="entry name" value="AAA"/>
    <property type="match status" value="1"/>
</dbReference>
<dbReference type="InterPro" id="IPR011990">
    <property type="entry name" value="TPR-like_helical_dom_sf"/>
</dbReference>
<dbReference type="SUPFAM" id="SSF48452">
    <property type="entry name" value="TPR-like"/>
    <property type="match status" value="3"/>
</dbReference>
<evidence type="ECO:0008006" key="6">
    <source>
        <dbReference type="Google" id="ProtNLM"/>
    </source>
</evidence>
<evidence type="ECO:0000256" key="1">
    <source>
        <dbReference type="SAM" id="MobiDB-lite"/>
    </source>
</evidence>
<dbReference type="SMART" id="SM01043">
    <property type="entry name" value="BTAD"/>
    <property type="match status" value="1"/>
</dbReference>
<protein>
    <recommendedName>
        <fullName evidence="6">Bacterial transcriptional activator domain-containing protein</fullName>
    </recommendedName>
</protein>
<dbReference type="InterPro" id="IPR036388">
    <property type="entry name" value="WH-like_DNA-bd_sf"/>
</dbReference>
<dbReference type="Pfam" id="PF03704">
    <property type="entry name" value="BTAD"/>
    <property type="match status" value="1"/>
</dbReference>
<accession>A0ABR4ZAH2</accession>
<organism evidence="4 5">
    <name type="scientific">Nocardia vulneris</name>
    <dbReference type="NCBI Taxonomy" id="1141657"/>
    <lineage>
        <taxon>Bacteria</taxon>
        <taxon>Bacillati</taxon>
        <taxon>Actinomycetota</taxon>
        <taxon>Actinomycetes</taxon>
        <taxon>Mycobacteriales</taxon>
        <taxon>Nocardiaceae</taxon>
        <taxon>Nocardia</taxon>
    </lineage>
</organism>
<dbReference type="InterPro" id="IPR016032">
    <property type="entry name" value="Sig_transdc_resp-reg_C-effctor"/>
</dbReference>
<dbReference type="InterPro" id="IPR058852">
    <property type="entry name" value="HTH_77"/>
</dbReference>
<dbReference type="Gene3D" id="3.40.50.300">
    <property type="entry name" value="P-loop containing nucleotide triphosphate hydrolases"/>
    <property type="match status" value="1"/>
</dbReference>
<dbReference type="InterPro" id="IPR005158">
    <property type="entry name" value="BTAD"/>
</dbReference>
<keyword evidence="5" id="KW-1185">Reference proteome</keyword>
<evidence type="ECO:0000313" key="4">
    <source>
        <dbReference type="EMBL" id="KIA62233.1"/>
    </source>
</evidence>
<dbReference type="Gene3D" id="1.10.10.10">
    <property type="entry name" value="Winged helix-like DNA-binding domain superfamily/Winged helix DNA-binding domain"/>
    <property type="match status" value="1"/>
</dbReference>
<dbReference type="PANTHER" id="PTHR47691">
    <property type="entry name" value="REGULATOR-RELATED"/>
    <property type="match status" value="1"/>
</dbReference>